<feature type="transmembrane region" description="Helical" evidence="2">
    <location>
        <begin position="88"/>
        <end position="109"/>
    </location>
</feature>
<dbReference type="InParanoid" id="A0A4R5CC78"/>
<comment type="caution">
    <text evidence="3">The sequence shown here is derived from an EMBL/GenBank/DDBJ whole genome shotgun (WGS) entry which is preliminary data.</text>
</comment>
<evidence type="ECO:0000256" key="2">
    <source>
        <dbReference type="SAM" id="Phobius"/>
    </source>
</evidence>
<dbReference type="SUPFAM" id="SSF50998">
    <property type="entry name" value="Quinoprotein alcohol dehydrogenase-like"/>
    <property type="match status" value="1"/>
</dbReference>
<dbReference type="InterPro" id="IPR015943">
    <property type="entry name" value="WD40/YVTN_repeat-like_dom_sf"/>
</dbReference>
<sequence length="364" mass="37116">MTSRGTAATRWHTAPSCGVNQGVTVSRPPTSSSDREPGQATDAQLTATGPRRPALLAAVGTGLVAAGLALSVAGWLEPVEPGRDEFPWPAVAGAAVVVLALVVALVLSVPMRRAPEHDVRLLARLCRRWSIVAAVIAACCAAYAWWQVLTELDGGLVAPALPLYAAGVTLLTVGCALFAVNGPGAVAARPIAAWSLALLTALAAGAAGVAAAVVVQRAPIDATTAAPAEPVAPVGAPEQVAWQWDTPNGEQLSWETVVSTANGVAILVDDGVVALDAETGEELWHYRVSGAEARDISASPSGAWVMATFASGNDSEGGQRLVAFHGDSGELGFDDVGGLGASYRSYNLDLTDHVPSAARRTTAG</sequence>
<protein>
    <recommendedName>
        <fullName evidence="5">PQQ-binding-like beta-propeller repeat protein</fullName>
    </recommendedName>
</protein>
<dbReference type="EMBL" id="SMKZ01000082">
    <property type="protein sequence ID" value="TDD96396.1"/>
    <property type="molecule type" value="Genomic_DNA"/>
</dbReference>
<dbReference type="Proteomes" id="UP000294739">
    <property type="component" value="Unassembled WGS sequence"/>
</dbReference>
<evidence type="ECO:0000313" key="4">
    <source>
        <dbReference type="Proteomes" id="UP000294739"/>
    </source>
</evidence>
<proteinExistence type="predicted"/>
<evidence type="ECO:0000256" key="1">
    <source>
        <dbReference type="SAM" id="MobiDB-lite"/>
    </source>
</evidence>
<accession>A0A4R5CC78</accession>
<keyword evidence="2" id="KW-1133">Transmembrane helix</keyword>
<keyword evidence="4" id="KW-1185">Reference proteome</keyword>
<keyword evidence="2" id="KW-0812">Transmembrane</keyword>
<organism evidence="3 4">
    <name type="scientific">Jiangella asiatica</name>
    <dbReference type="NCBI Taxonomy" id="2530372"/>
    <lineage>
        <taxon>Bacteria</taxon>
        <taxon>Bacillati</taxon>
        <taxon>Actinomycetota</taxon>
        <taxon>Actinomycetes</taxon>
        <taxon>Jiangellales</taxon>
        <taxon>Jiangellaceae</taxon>
        <taxon>Jiangella</taxon>
    </lineage>
</organism>
<evidence type="ECO:0008006" key="5">
    <source>
        <dbReference type="Google" id="ProtNLM"/>
    </source>
</evidence>
<feature type="transmembrane region" description="Helical" evidence="2">
    <location>
        <begin position="54"/>
        <end position="76"/>
    </location>
</feature>
<feature type="transmembrane region" description="Helical" evidence="2">
    <location>
        <begin position="161"/>
        <end position="180"/>
    </location>
</feature>
<feature type="compositionally biased region" description="Polar residues" evidence="1">
    <location>
        <begin position="18"/>
        <end position="32"/>
    </location>
</feature>
<dbReference type="OrthoDB" id="3414092at2"/>
<feature type="transmembrane region" description="Helical" evidence="2">
    <location>
        <begin position="192"/>
        <end position="215"/>
    </location>
</feature>
<gene>
    <name evidence="3" type="ORF">E1269_30455</name>
</gene>
<dbReference type="AlphaFoldDB" id="A0A4R5CC78"/>
<feature type="transmembrane region" description="Helical" evidence="2">
    <location>
        <begin position="129"/>
        <end position="149"/>
    </location>
</feature>
<name>A0A4R5CC78_9ACTN</name>
<keyword evidence="2" id="KW-0472">Membrane</keyword>
<dbReference type="InterPro" id="IPR011047">
    <property type="entry name" value="Quinoprotein_ADH-like_sf"/>
</dbReference>
<reference evidence="3 4" key="1">
    <citation type="submission" date="2019-03" db="EMBL/GenBank/DDBJ databases">
        <title>Draft genome sequences of novel Actinobacteria.</title>
        <authorList>
            <person name="Sahin N."/>
            <person name="Ay H."/>
            <person name="Saygin H."/>
        </authorList>
    </citation>
    <scope>NUCLEOTIDE SEQUENCE [LARGE SCALE GENOMIC DNA]</scope>
    <source>
        <strain evidence="3 4">5K138</strain>
    </source>
</reference>
<dbReference type="Gene3D" id="2.130.10.10">
    <property type="entry name" value="YVTN repeat-like/Quinoprotein amine dehydrogenase"/>
    <property type="match status" value="1"/>
</dbReference>
<feature type="region of interest" description="Disordered" evidence="1">
    <location>
        <begin position="1"/>
        <end position="46"/>
    </location>
</feature>
<evidence type="ECO:0000313" key="3">
    <source>
        <dbReference type="EMBL" id="TDD96396.1"/>
    </source>
</evidence>